<keyword evidence="1" id="KW-1133">Transmembrane helix</keyword>
<dbReference type="EMBL" id="JBBPBF010000005">
    <property type="protein sequence ID" value="KAK7613897.1"/>
    <property type="molecule type" value="Genomic_DNA"/>
</dbReference>
<organism evidence="2 3">
    <name type="scientific">Phyllosticta paracitricarpa</name>
    <dbReference type="NCBI Taxonomy" id="2016321"/>
    <lineage>
        <taxon>Eukaryota</taxon>
        <taxon>Fungi</taxon>
        <taxon>Dikarya</taxon>
        <taxon>Ascomycota</taxon>
        <taxon>Pezizomycotina</taxon>
        <taxon>Dothideomycetes</taxon>
        <taxon>Dothideomycetes incertae sedis</taxon>
        <taxon>Botryosphaeriales</taxon>
        <taxon>Phyllostictaceae</taxon>
        <taxon>Phyllosticta</taxon>
    </lineage>
</organism>
<evidence type="ECO:0008006" key="4">
    <source>
        <dbReference type="Google" id="ProtNLM"/>
    </source>
</evidence>
<feature type="transmembrane region" description="Helical" evidence="1">
    <location>
        <begin position="45"/>
        <end position="66"/>
    </location>
</feature>
<gene>
    <name evidence="2" type="ORF">JOL62DRAFT_346707</name>
</gene>
<evidence type="ECO:0000313" key="3">
    <source>
        <dbReference type="Proteomes" id="UP001367316"/>
    </source>
</evidence>
<keyword evidence="3" id="KW-1185">Reference proteome</keyword>
<evidence type="ECO:0000256" key="1">
    <source>
        <dbReference type="SAM" id="Phobius"/>
    </source>
</evidence>
<name>A0ABR1NFC7_9PEZI</name>
<reference evidence="2 3" key="1">
    <citation type="submission" date="2024-04" db="EMBL/GenBank/DDBJ databases">
        <title>Phyllosticta paracitricarpa is synonymous to the EU quarantine fungus P. citricarpa based on phylogenomic analyses.</title>
        <authorList>
            <consortium name="Lawrence Berkeley National Laboratory"/>
            <person name="Van ingen-buijs V.A."/>
            <person name="Van westerhoven A.C."/>
            <person name="Haridas S."/>
            <person name="Skiadas P."/>
            <person name="Martin F."/>
            <person name="Groenewald J.Z."/>
            <person name="Crous P.W."/>
            <person name="Seidl M.F."/>
        </authorList>
    </citation>
    <scope>NUCLEOTIDE SEQUENCE [LARGE SCALE GENOMIC DNA]</scope>
    <source>
        <strain evidence="2 3">CBS 141358</strain>
    </source>
</reference>
<dbReference type="Proteomes" id="UP001367316">
    <property type="component" value="Unassembled WGS sequence"/>
</dbReference>
<accession>A0ABR1NFC7</accession>
<feature type="transmembrane region" description="Helical" evidence="1">
    <location>
        <begin position="21"/>
        <end position="39"/>
    </location>
</feature>
<keyword evidence="1" id="KW-0812">Transmembrane</keyword>
<proteinExistence type="predicted"/>
<comment type="caution">
    <text evidence="2">The sequence shown here is derived from an EMBL/GenBank/DDBJ whole genome shotgun (WGS) entry which is preliminary data.</text>
</comment>
<evidence type="ECO:0000313" key="2">
    <source>
        <dbReference type="EMBL" id="KAK7613897.1"/>
    </source>
</evidence>
<protein>
    <recommendedName>
        <fullName evidence="4">Transmembrane protein</fullName>
    </recommendedName>
</protein>
<sequence>MSMTTAGREMEEMEKGRESKVCFSSLPVALLLHVPVLFVGWLVYWWWWCCCLFGFWVVGSTSTCTCST</sequence>
<keyword evidence="1" id="KW-0472">Membrane</keyword>